<evidence type="ECO:0000313" key="1">
    <source>
        <dbReference type="EMBL" id="MBB5621513.1"/>
    </source>
</evidence>
<organism evidence="1 2">
    <name type="scientific">Pedobacter cryoconitis</name>
    <dbReference type="NCBI Taxonomy" id="188932"/>
    <lineage>
        <taxon>Bacteria</taxon>
        <taxon>Pseudomonadati</taxon>
        <taxon>Bacteroidota</taxon>
        <taxon>Sphingobacteriia</taxon>
        <taxon>Sphingobacteriales</taxon>
        <taxon>Sphingobacteriaceae</taxon>
        <taxon>Pedobacter</taxon>
    </lineage>
</organism>
<sequence length="156" mass="17904">MNIVKKIGFGLLLVSVGFGFYKLAELYSPGSYPNAETYDIRVSEEKIINSINKFKDVNPKFVPPVSFNLQDGRFNANDHWYDVYFYYPESKEIIHVWTRPNGSGLTTVGFVSINQGDHLGNWKDINRDFSSSENSMQKAKFEKLILDPIKQIIDVK</sequence>
<gene>
    <name evidence="1" type="ORF">HDE69_002574</name>
</gene>
<protein>
    <submittedName>
        <fullName evidence="1">Uncharacterized protein</fullName>
    </submittedName>
</protein>
<name>A0A7W8YTH9_9SPHI</name>
<comment type="caution">
    <text evidence="1">The sequence shown here is derived from an EMBL/GenBank/DDBJ whole genome shotgun (WGS) entry which is preliminary data.</text>
</comment>
<dbReference type="EMBL" id="JACHCF010000005">
    <property type="protein sequence ID" value="MBB5621513.1"/>
    <property type="molecule type" value="Genomic_DNA"/>
</dbReference>
<dbReference type="AlphaFoldDB" id="A0A7W8YTH9"/>
<accession>A0A7W8YTH9</accession>
<proteinExistence type="predicted"/>
<dbReference type="Proteomes" id="UP000537718">
    <property type="component" value="Unassembled WGS sequence"/>
</dbReference>
<dbReference type="RefSeq" id="WP_183867480.1">
    <property type="nucleotide sequence ID" value="NZ_JACHCF010000005.1"/>
</dbReference>
<evidence type="ECO:0000313" key="2">
    <source>
        <dbReference type="Proteomes" id="UP000537718"/>
    </source>
</evidence>
<reference evidence="1 2" key="1">
    <citation type="submission" date="2020-08" db="EMBL/GenBank/DDBJ databases">
        <title>Genomic Encyclopedia of Type Strains, Phase IV (KMG-V): Genome sequencing to study the core and pangenomes of soil and plant-associated prokaryotes.</title>
        <authorList>
            <person name="Whitman W."/>
        </authorList>
    </citation>
    <scope>NUCLEOTIDE SEQUENCE [LARGE SCALE GENOMIC DNA]</scope>
    <source>
        <strain evidence="1 2">MP7CTX6</strain>
    </source>
</reference>